<dbReference type="AlphaFoldDB" id="A0A8H5MRL1"/>
<keyword evidence="2" id="KW-1185">Reference proteome</keyword>
<sequence>MASASAHLGIEEVLIVVGGAYEKPVHFKGINFKHSTWLRPDTYGFEASRPHWWQMPSAIQISAAYNITIKSCAFRELGAGGIVIGNDKNAHLTGVGLDANNIHIDDKYFTQVMGNGITVGDIQTDADHPSQPKMLLSDIHAPNNIFNKNSVLWSSTVPILFTYTEFSSITHNDTYHHPYSGIVWYAYTSLTSENANWFSPYLIPIIS</sequence>
<gene>
    <name evidence="1" type="ORF">FPHYL_12595</name>
</gene>
<keyword evidence="1" id="KW-0456">Lyase</keyword>
<reference evidence="1 2" key="1">
    <citation type="submission" date="2020-05" db="EMBL/GenBank/DDBJ databases">
        <title>Identification and distribution of gene clusters putatively required for synthesis of sphingolipid metabolism inhibitors in phylogenetically diverse species of the filamentous fungus Fusarium.</title>
        <authorList>
            <person name="Kim H.-S."/>
            <person name="Busman M."/>
            <person name="Brown D.W."/>
            <person name="Divon H."/>
            <person name="Uhlig S."/>
            <person name="Proctor R.H."/>
        </authorList>
    </citation>
    <scope>NUCLEOTIDE SEQUENCE [LARGE SCALE GENOMIC DNA]</scope>
    <source>
        <strain evidence="1 2">NRRL 13617</strain>
    </source>
</reference>
<accession>A0A8H5MRL1</accession>
<dbReference type="PANTHER" id="PTHR36453:SF2">
    <property type="entry name" value="APPLE DOMAIN-CONTAINING PROTEIN"/>
    <property type="match status" value="1"/>
</dbReference>
<dbReference type="Gene3D" id="2.160.20.10">
    <property type="entry name" value="Single-stranded right-handed beta-helix, Pectin lyase-like"/>
    <property type="match status" value="1"/>
</dbReference>
<dbReference type="GO" id="GO:0016829">
    <property type="term" value="F:lyase activity"/>
    <property type="evidence" value="ECO:0007669"/>
    <property type="project" value="UniProtKB-KW"/>
</dbReference>
<dbReference type="InterPro" id="IPR012334">
    <property type="entry name" value="Pectin_lyas_fold"/>
</dbReference>
<dbReference type="Proteomes" id="UP000582016">
    <property type="component" value="Unassembled WGS sequence"/>
</dbReference>
<dbReference type="SUPFAM" id="SSF51126">
    <property type="entry name" value="Pectin lyase-like"/>
    <property type="match status" value="1"/>
</dbReference>
<name>A0A8H5MRL1_9HYPO</name>
<organism evidence="1 2">
    <name type="scientific">Fusarium phyllophilum</name>
    <dbReference type="NCBI Taxonomy" id="47803"/>
    <lineage>
        <taxon>Eukaryota</taxon>
        <taxon>Fungi</taxon>
        <taxon>Dikarya</taxon>
        <taxon>Ascomycota</taxon>
        <taxon>Pezizomycotina</taxon>
        <taxon>Sordariomycetes</taxon>
        <taxon>Hypocreomycetidae</taxon>
        <taxon>Hypocreales</taxon>
        <taxon>Nectriaceae</taxon>
        <taxon>Fusarium</taxon>
        <taxon>Fusarium fujikuroi species complex</taxon>
    </lineage>
</organism>
<dbReference type="EMBL" id="JAAOAQ010000659">
    <property type="protein sequence ID" value="KAF5538072.1"/>
    <property type="molecule type" value="Genomic_DNA"/>
</dbReference>
<evidence type="ECO:0000313" key="2">
    <source>
        <dbReference type="Proteomes" id="UP000582016"/>
    </source>
</evidence>
<dbReference type="PANTHER" id="PTHR36453">
    <property type="entry name" value="SECRETED PROTEIN-RELATED"/>
    <property type="match status" value="1"/>
</dbReference>
<dbReference type="InterPro" id="IPR011050">
    <property type="entry name" value="Pectin_lyase_fold/virulence"/>
</dbReference>
<comment type="caution">
    <text evidence="1">The sequence shown here is derived from an EMBL/GenBank/DDBJ whole genome shotgun (WGS) entry which is preliminary data.</text>
</comment>
<dbReference type="OrthoDB" id="10025010at2759"/>
<protein>
    <submittedName>
        <fullName evidence="1">Pectin lyase</fullName>
    </submittedName>
</protein>
<evidence type="ECO:0000313" key="1">
    <source>
        <dbReference type="EMBL" id="KAF5538072.1"/>
    </source>
</evidence>
<proteinExistence type="predicted"/>